<dbReference type="EMBL" id="JBHTBQ010000019">
    <property type="protein sequence ID" value="MFC7420652.1"/>
    <property type="molecule type" value="Genomic_DNA"/>
</dbReference>
<evidence type="ECO:0000256" key="7">
    <source>
        <dbReference type="PIRNR" id="PIRNR004682"/>
    </source>
</evidence>
<accession>A0ABW2R363</accession>
<evidence type="ECO:0000256" key="5">
    <source>
        <dbReference type="ARBA" id="ARBA00023277"/>
    </source>
</evidence>
<dbReference type="PANTHER" id="PTHR42891:SF1">
    <property type="entry name" value="D-GLYCERO-BETA-D-MANNO-HEPTOSE-1,7-BISPHOSPHATE 7-PHOSPHATASE"/>
    <property type="match status" value="1"/>
</dbReference>
<dbReference type="SUPFAM" id="SSF56784">
    <property type="entry name" value="HAD-like"/>
    <property type="match status" value="1"/>
</dbReference>
<evidence type="ECO:0000256" key="3">
    <source>
        <dbReference type="ARBA" id="ARBA00022723"/>
    </source>
</evidence>
<evidence type="ECO:0000313" key="9">
    <source>
        <dbReference type="Proteomes" id="UP001596473"/>
    </source>
</evidence>
<dbReference type="GO" id="GO:0034200">
    <property type="term" value="F:D-glycero-beta-D-manno-heptose 1,7-bisphosphate 7-phosphatase activity"/>
    <property type="evidence" value="ECO:0007669"/>
    <property type="project" value="UniProtKB-EC"/>
</dbReference>
<protein>
    <recommendedName>
        <fullName evidence="6 7">D,D-heptose 1,7-bisphosphate phosphatase</fullName>
        <ecNumber evidence="7">3.1.3.-</ecNumber>
    </recommendedName>
</protein>
<proteinExistence type="inferred from homology"/>
<evidence type="ECO:0000256" key="6">
    <source>
        <dbReference type="ARBA" id="ARBA00031828"/>
    </source>
</evidence>
<organism evidence="8 9">
    <name type="scientific">Iodobacter arcticus</name>
    <dbReference type="NCBI Taxonomy" id="590593"/>
    <lineage>
        <taxon>Bacteria</taxon>
        <taxon>Pseudomonadati</taxon>
        <taxon>Pseudomonadota</taxon>
        <taxon>Betaproteobacteria</taxon>
        <taxon>Neisseriales</taxon>
        <taxon>Chitinibacteraceae</taxon>
        <taxon>Iodobacter</taxon>
    </lineage>
</organism>
<dbReference type="PANTHER" id="PTHR42891">
    <property type="entry name" value="D-GLYCERO-BETA-D-MANNO-HEPTOSE-1,7-BISPHOSPHATE 7-PHOSPHATASE"/>
    <property type="match status" value="1"/>
</dbReference>
<dbReference type="EC" id="3.1.3.-" evidence="7"/>
<dbReference type="InterPro" id="IPR004446">
    <property type="entry name" value="Heptose_bisP_phosphatase"/>
</dbReference>
<evidence type="ECO:0000256" key="2">
    <source>
        <dbReference type="ARBA" id="ARBA00022490"/>
    </source>
</evidence>
<dbReference type="NCBIfam" id="NF006506">
    <property type="entry name" value="PRK08942.1"/>
    <property type="match status" value="1"/>
</dbReference>
<keyword evidence="2 7" id="KW-0963">Cytoplasm</keyword>
<comment type="subcellular location">
    <subcellularLocation>
        <location evidence="1 7">Cytoplasm</location>
    </subcellularLocation>
</comment>
<dbReference type="InterPro" id="IPR006543">
    <property type="entry name" value="Histidinol-phos"/>
</dbReference>
<dbReference type="InterPro" id="IPR006549">
    <property type="entry name" value="HAD-SF_hydro_IIIA"/>
</dbReference>
<keyword evidence="4 7" id="KW-0378">Hydrolase</keyword>
<dbReference type="Proteomes" id="UP001596473">
    <property type="component" value="Unassembled WGS sequence"/>
</dbReference>
<keyword evidence="9" id="KW-1185">Reference proteome</keyword>
<comment type="caution">
    <text evidence="8">The sequence shown here is derived from an EMBL/GenBank/DDBJ whole genome shotgun (WGS) entry which is preliminary data.</text>
</comment>
<dbReference type="InterPro" id="IPR036412">
    <property type="entry name" value="HAD-like_sf"/>
</dbReference>
<gene>
    <name evidence="8" type="primary">gmhB</name>
    <name evidence="8" type="ORF">ACFQNF_12290</name>
</gene>
<evidence type="ECO:0000256" key="4">
    <source>
        <dbReference type="ARBA" id="ARBA00022801"/>
    </source>
</evidence>
<dbReference type="PIRSF" id="PIRSF004682">
    <property type="entry name" value="GmhB"/>
    <property type="match status" value="1"/>
</dbReference>
<dbReference type="Gene3D" id="3.40.50.1000">
    <property type="entry name" value="HAD superfamily/HAD-like"/>
    <property type="match status" value="1"/>
</dbReference>
<comment type="similarity">
    <text evidence="7">Belongs to the gmhB family.</text>
</comment>
<evidence type="ECO:0000256" key="1">
    <source>
        <dbReference type="ARBA" id="ARBA00004496"/>
    </source>
</evidence>
<keyword evidence="3" id="KW-0479">Metal-binding</keyword>
<dbReference type="Pfam" id="PF13242">
    <property type="entry name" value="Hydrolase_like"/>
    <property type="match status" value="1"/>
</dbReference>
<name>A0ABW2R363_9NEIS</name>
<dbReference type="InterPro" id="IPR023214">
    <property type="entry name" value="HAD_sf"/>
</dbReference>
<sequence>MKLLILDRDGVINEDSPDYIKTPEEWQPIAGSLEAIGELSRSGWTIVVATNQSAIGRKMIAVEALNRIHAKMHRAIAEQGGHVDAVFFCPHSPEAGCVCRKPNPGMILDIASRFHVATTQLAMVGDSLRDLQAIAAVGGKPVLVRTGNGLKTEQKGLLPEGTQVFDDLAAFAAHLLVVSPTGLAG</sequence>
<dbReference type="NCBIfam" id="TIGR01662">
    <property type="entry name" value="HAD-SF-IIIA"/>
    <property type="match status" value="1"/>
</dbReference>
<reference evidence="9" key="1">
    <citation type="journal article" date="2019" name="Int. J. Syst. Evol. Microbiol.">
        <title>The Global Catalogue of Microorganisms (GCM) 10K type strain sequencing project: providing services to taxonomists for standard genome sequencing and annotation.</title>
        <authorList>
            <consortium name="The Broad Institute Genomics Platform"/>
            <consortium name="The Broad Institute Genome Sequencing Center for Infectious Disease"/>
            <person name="Wu L."/>
            <person name="Ma J."/>
        </authorList>
    </citation>
    <scope>NUCLEOTIDE SEQUENCE [LARGE SCALE GENOMIC DNA]</scope>
    <source>
        <strain evidence="9">CCUG 62945</strain>
    </source>
</reference>
<dbReference type="CDD" id="cd07503">
    <property type="entry name" value="HAD_HisB-N"/>
    <property type="match status" value="1"/>
</dbReference>
<dbReference type="NCBIfam" id="TIGR01656">
    <property type="entry name" value="Histidinol-ppas"/>
    <property type="match status" value="1"/>
</dbReference>
<dbReference type="RefSeq" id="WP_380188243.1">
    <property type="nucleotide sequence ID" value="NZ_JBHTBQ010000019.1"/>
</dbReference>
<evidence type="ECO:0000313" key="8">
    <source>
        <dbReference type="EMBL" id="MFC7420652.1"/>
    </source>
</evidence>
<keyword evidence="5 7" id="KW-0119">Carbohydrate metabolism</keyword>